<name>A0A212CCU9_CEREH</name>
<dbReference type="EMBL" id="MKHE01000022">
    <property type="protein sequence ID" value="OWK03828.1"/>
    <property type="molecule type" value="Genomic_DNA"/>
</dbReference>
<keyword evidence="2" id="KW-0808">Transferase</keyword>
<sequence>MEEKKEKTVTVLCLGPLPRFCPCPGQATLIMTAGRLYSRRPQWMLGGRMHEFWVEMLVQRSKVGALSATAGHGPFLSLCGASGQAGSCGGQAQVSSPPSQPPQPVVPAKPVQCVHHVSTQPSCPGRGKMSKLLNPEEMTSRDYYFDSYAHFGIHEEMLKDEVRTLTYRNSMYHNKHVFKDKVVLDVGSGTGILSMFAAKAGAKKVFGKPGGLMFPDRAALYVVAIEDRQYKDFKIHWWENVYGFDMTCIRDVAMKEPLVDIVDPKQVEVDIYTVKTEELSFTSAFCLQVQRNDYVHALVTYFNIEFTKCHKKMGFSTAAPGDARKHITLCSLETIPANGSARVFPLKLWAEAVANGHSHPELWAVPISQRAQRPCPLDIPSAGGVGYVNWAPFTYVGGNVNRAPFTYVGGNVNGALFTYVGGRAVLSISRPGVKY</sequence>
<dbReference type="Gene3D" id="2.70.160.11">
    <property type="entry name" value="Hnrnp arginine n-methyltransferase1"/>
    <property type="match status" value="1"/>
</dbReference>
<dbReference type="Proteomes" id="UP000242450">
    <property type="component" value="Chromosome 22"/>
</dbReference>
<organism evidence="5 6">
    <name type="scientific">Cervus elaphus hippelaphus</name>
    <name type="common">European red deer</name>
    <dbReference type="NCBI Taxonomy" id="46360"/>
    <lineage>
        <taxon>Eukaryota</taxon>
        <taxon>Metazoa</taxon>
        <taxon>Chordata</taxon>
        <taxon>Craniata</taxon>
        <taxon>Vertebrata</taxon>
        <taxon>Euteleostomi</taxon>
        <taxon>Mammalia</taxon>
        <taxon>Eutheria</taxon>
        <taxon>Laurasiatheria</taxon>
        <taxon>Artiodactyla</taxon>
        <taxon>Ruminantia</taxon>
        <taxon>Pecora</taxon>
        <taxon>Cervidae</taxon>
        <taxon>Cervinae</taxon>
        <taxon>Cervus</taxon>
    </lineage>
</organism>
<dbReference type="PANTHER" id="PTHR11006">
    <property type="entry name" value="PROTEIN ARGININE N-METHYLTRANSFERASE"/>
    <property type="match status" value="1"/>
</dbReference>
<evidence type="ECO:0000256" key="3">
    <source>
        <dbReference type="ARBA" id="ARBA00022691"/>
    </source>
</evidence>
<dbReference type="GO" id="GO:0042054">
    <property type="term" value="F:histone methyltransferase activity"/>
    <property type="evidence" value="ECO:0007669"/>
    <property type="project" value="TreeGrafter"/>
</dbReference>
<dbReference type="InterPro" id="IPR025799">
    <property type="entry name" value="Arg_MeTrfase"/>
</dbReference>
<comment type="caution">
    <text evidence="5">The sequence shown here is derived from an EMBL/GenBank/DDBJ whole genome shotgun (WGS) entry which is preliminary data.</text>
</comment>
<evidence type="ECO:0000256" key="1">
    <source>
        <dbReference type="ARBA" id="ARBA00022603"/>
    </source>
</evidence>
<dbReference type="Pfam" id="PF22528">
    <property type="entry name" value="PRMT_C"/>
    <property type="match status" value="1"/>
</dbReference>
<dbReference type="GO" id="GO:0005886">
    <property type="term" value="C:plasma membrane"/>
    <property type="evidence" value="ECO:0007669"/>
    <property type="project" value="TreeGrafter"/>
</dbReference>
<protein>
    <submittedName>
        <fullName evidence="5">PRMT8</fullName>
    </submittedName>
</protein>
<dbReference type="GO" id="GO:0035241">
    <property type="term" value="F:protein-arginine omega-N monomethyltransferase activity"/>
    <property type="evidence" value="ECO:0007669"/>
    <property type="project" value="TreeGrafter"/>
</dbReference>
<feature type="domain" description="Protein arginine N-methyltransferase" evidence="4">
    <location>
        <begin position="216"/>
        <end position="326"/>
    </location>
</feature>
<dbReference type="CDD" id="cd02440">
    <property type="entry name" value="AdoMet_MTases"/>
    <property type="match status" value="1"/>
</dbReference>
<dbReference type="AlphaFoldDB" id="A0A212CCU9"/>
<dbReference type="SUPFAM" id="SSF53335">
    <property type="entry name" value="S-adenosyl-L-methionine-dependent methyltransferases"/>
    <property type="match status" value="2"/>
</dbReference>
<dbReference type="OrthoDB" id="7848332at2759"/>
<dbReference type="PANTHER" id="PTHR11006:SF47">
    <property type="entry name" value="PROTEIN ARGININE N-METHYLTRANSFERASE 8"/>
    <property type="match status" value="1"/>
</dbReference>
<evidence type="ECO:0000313" key="5">
    <source>
        <dbReference type="EMBL" id="OWK03828.1"/>
    </source>
</evidence>
<gene>
    <name evidence="5" type="ORF">Celaphus_00013874</name>
</gene>
<evidence type="ECO:0000313" key="6">
    <source>
        <dbReference type="Proteomes" id="UP000242450"/>
    </source>
</evidence>
<evidence type="ECO:0000259" key="4">
    <source>
        <dbReference type="Pfam" id="PF22528"/>
    </source>
</evidence>
<evidence type="ECO:0000256" key="2">
    <source>
        <dbReference type="ARBA" id="ARBA00022679"/>
    </source>
</evidence>
<keyword evidence="1" id="KW-0489">Methyltransferase</keyword>
<dbReference type="GO" id="GO:0032259">
    <property type="term" value="P:methylation"/>
    <property type="evidence" value="ECO:0007669"/>
    <property type="project" value="UniProtKB-KW"/>
</dbReference>
<keyword evidence="3" id="KW-0949">S-adenosyl-L-methionine</keyword>
<accession>A0A212CCU9</accession>
<proteinExistence type="predicted"/>
<dbReference type="InterPro" id="IPR029063">
    <property type="entry name" value="SAM-dependent_MTases_sf"/>
</dbReference>
<dbReference type="GO" id="GO:0035242">
    <property type="term" value="F:protein-arginine omega-N asymmetric methyltransferase activity"/>
    <property type="evidence" value="ECO:0007669"/>
    <property type="project" value="TreeGrafter"/>
</dbReference>
<reference evidence="5 6" key="1">
    <citation type="journal article" date="2018" name="Mol. Genet. Genomics">
        <title>The red deer Cervus elaphus genome CerEla1.0: sequencing, annotating, genes, and chromosomes.</title>
        <authorList>
            <person name="Bana N.A."/>
            <person name="Nyiri A."/>
            <person name="Nagy J."/>
            <person name="Frank K."/>
            <person name="Nagy T."/>
            <person name="Steger V."/>
            <person name="Schiller M."/>
            <person name="Lakatos P."/>
            <person name="Sugar L."/>
            <person name="Horn P."/>
            <person name="Barta E."/>
            <person name="Orosz L."/>
        </authorList>
    </citation>
    <scope>NUCLEOTIDE SEQUENCE [LARGE SCALE GENOMIC DNA]</scope>
    <source>
        <strain evidence="5">Hungarian</strain>
    </source>
</reference>
<dbReference type="InterPro" id="IPR055135">
    <property type="entry name" value="PRMT_dom"/>
</dbReference>
<dbReference type="Gene3D" id="3.40.50.150">
    <property type="entry name" value="Vaccinia Virus protein VP39"/>
    <property type="match status" value="1"/>
</dbReference>
<keyword evidence="6" id="KW-1185">Reference proteome</keyword>